<name>A0A317N4A0_9NOCA</name>
<dbReference type="EMBL" id="QGTL01000015">
    <property type="protein sequence ID" value="PWV69803.1"/>
    <property type="molecule type" value="Genomic_DNA"/>
</dbReference>
<protein>
    <submittedName>
        <fullName evidence="1">Uncharacterized protein</fullName>
    </submittedName>
</protein>
<comment type="caution">
    <text evidence="1">The sequence shown here is derived from an EMBL/GenBank/DDBJ whole genome shotgun (WGS) entry which is preliminary data.</text>
</comment>
<proteinExistence type="predicted"/>
<evidence type="ECO:0000313" key="2">
    <source>
        <dbReference type="Proteomes" id="UP000246410"/>
    </source>
</evidence>
<organism evidence="1 2">
    <name type="scientific">Nocardia neocaledoniensis</name>
    <dbReference type="NCBI Taxonomy" id="236511"/>
    <lineage>
        <taxon>Bacteria</taxon>
        <taxon>Bacillati</taxon>
        <taxon>Actinomycetota</taxon>
        <taxon>Actinomycetes</taxon>
        <taxon>Mycobacteriales</taxon>
        <taxon>Nocardiaceae</taxon>
        <taxon>Nocardia</taxon>
    </lineage>
</organism>
<dbReference type="Proteomes" id="UP000246410">
    <property type="component" value="Unassembled WGS sequence"/>
</dbReference>
<keyword evidence="2" id="KW-1185">Reference proteome</keyword>
<gene>
    <name evidence="1" type="ORF">DFR69_11530</name>
</gene>
<reference evidence="1 2" key="1">
    <citation type="submission" date="2018-05" db="EMBL/GenBank/DDBJ databases">
        <title>Genomic Encyclopedia of Type Strains, Phase IV (KMG-IV): sequencing the most valuable type-strain genomes for metagenomic binning, comparative biology and taxonomic classification.</title>
        <authorList>
            <person name="Goeker M."/>
        </authorList>
    </citation>
    <scope>NUCLEOTIDE SEQUENCE [LARGE SCALE GENOMIC DNA]</scope>
    <source>
        <strain evidence="1 2">DSM 44717</strain>
    </source>
</reference>
<dbReference type="AlphaFoldDB" id="A0A317N4A0"/>
<evidence type="ECO:0000313" key="1">
    <source>
        <dbReference type="EMBL" id="PWV69803.1"/>
    </source>
</evidence>
<accession>A0A317N4A0</accession>
<sequence length="54" mass="6070">MDRAWPFAPERTGGSFATAGSASTLPFDHERLTFSNYERATYQKRLTDVVICVT</sequence>